<dbReference type="Pfam" id="PF22745">
    <property type="entry name" value="Nlig-Ia"/>
    <property type="match status" value="1"/>
</dbReference>
<dbReference type="AlphaFoldDB" id="A0A6I4VXD7"/>
<evidence type="ECO:0000313" key="2">
    <source>
        <dbReference type="Proteomes" id="UP000430692"/>
    </source>
</evidence>
<name>A0A6I4VXD7_9BACL</name>
<comment type="caution">
    <text evidence="1">The sequence shown here is derived from an EMBL/GenBank/DDBJ whole genome shotgun (WGS) entry which is preliminary data.</text>
</comment>
<sequence length="63" mass="7153">MAKELAELQQKHPEIAHGGVYADVFKDFLESVTGFHLPLSNPWVISRGMYVLELTQRQELQGV</sequence>
<accession>A0A6I4VXD7</accession>
<organism evidence="1 2">
    <name type="scientific">Shimazuella alba</name>
    <dbReference type="NCBI Taxonomy" id="2690964"/>
    <lineage>
        <taxon>Bacteria</taxon>
        <taxon>Bacillati</taxon>
        <taxon>Bacillota</taxon>
        <taxon>Bacilli</taxon>
        <taxon>Bacillales</taxon>
        <taxon>Thermoactinomycetaceae</taxon>
        <taxon>Shimazuella</taxon>
    </lineage>
</organism>
<dbReference type="Proteomes" id="UP000430692">
    <property type="component" value="Unassembled WGS sequence"/>
</dbReference>
<gene>
    <name evidence="1" type="ORF">GSM42_16785</name>
</gene>
<keyword evidence="2" id="KW-1185">Reference proteome</keyword>
<protein>
    <submittedName>
        <fullName evidence="1">Uncharacterized protein</fullName>
    </submittedName>
</protein>
<dbReference type="RefSeq" id="WP_160802691.1">
    <property type="nucleotide sequence ID" value="NZ_WUUL01000013.1"/>
</dbReference>
<evidence type="ECO:0000313" key="1">
    <source>
        <dbReference type="EMBL" id="MXQ55341.1"/>
    </source>
</evidence>
<reference evidence="1 2" key="1">
    <citation type="submission" date="2019-12" db="EMBL/GenBank/DDBJ databases">
        <title>Whole-genome analyses of novel actinobacteria.</title>
        <authorList>
            <person name="Sahin N."/>
            <person name="Saygin H."/>
        </authorList>
    </citation>
    <scope>NUCLEOTIDE SEQUENCE [LARGE SCALE GENOMIC DNA]</scope>
    <source>
        <strain evidence="1 2">KC615</strain>
    </source>
</reference>
<proteinExistence type="predicted"/>
<dbReference type="EMBL" id="WUUL01000013">
    <property type="protein sequence ID" value="MXQ55341.1"/>
    <property type="molecule type" value="Genomic_DNA"/>
</dbReference>